<sequence length="527" mass="58036">MAQRNTWEVSDGQHTTDVNVSEKIVICKRKEVPGITLTIGMFFDGTGNNVFNTDKRLLETCTSLDVGMKTEDAASCVEKLGKSGNGAGSYLGYYSNVHWLHTLYSQDNKITDDKEQYQRAIYVQGIGTSRDKDDSLIGMGIGVWFDGVVDKTNEGVALITEQIQLLLKESKSNSCAIEKIQFDIFGFSRGAAAARHFANRVRNNDQAIQEAITKGLDGRNQHGKPAGEVRFLGLFDTVCAVGAVTNLFDVHGGVNPGIELALPKDIAQKVFQITAMHECRYNFSLNSIKESWPELALPGVHSDIGGGYNPQEKEYLFLSEPGFETVRDSIPVEMTNIYRSSAAEIPDLRVLPNLSPLMLSGEITLGTWYDYLVNPNKNRMGVTEKRVGAAVTMERTVTNDWSKVSLRVMLAAAQSAGCIFDPIRDTNIALRLPQELEPFSQKAINQGKAVITGGNSAPFTYEEIQLIGKYIHCSANWNAVVFKHVWLDGNKVKAIYGAVKPAELVGFVNRPNPGWVRAVWNMQGAKA</sequence>
<dbReference type="PANTHER" id="PTHR33840">
    <property type="match status" value="1"/>
</dbReference>
<comment type="caution">
    <text evidence="2">The sequence shown here is derived from an EMBL/GenBank/DDBJ whole genome shotgun (WGS) entry which is preliminary data.</text>
</comment>
<feature type="domain" description="T6SS Phospholipase effector Tle1-like catalytic" evidence="1">
    <location>
        <begin position="214"/>
        <end position="314"/>
    </location>
</feature>
<protein>
    <submittedName>
        <fullName evidence="2">T6SS phospholipase effector Tle1-like catalytic domain-containing protein</fullName>
    </submittedName>
</protein>
<dbReference type="Pfam" id="PF09994">
    <property type="entry name" value="T6SS_Tle1-like_cat"/>
    <property type="match status" value="1"/>
</dbReference>
<reference evidence="2 3" key="1">
    <citation type="submission" date="2024-09" db="EMBL/GenBank/DDBJ databases">
        <title>Genomes of Rahnella.</title>
        <authorList>
            <person name="Mnguni F.C."/>
            <person name="Shin G.Y."/>
            <person name="Coutinho T."/>
        </authorList>
    </citation>
    <scope>NUCLEOTIDE SEQUENCE [LARGE SCALE GENOMIC DNA]</scope>
    <source>
        <strain evidence="2 3">20WA0057</strain>
    </source>
</reference>
<accession>A0ABW6CFP4</accession>
<dbReference type="Proteomes" id="UP001598201">
    <property type="component" value="Unassembled WGS sequence"/>
</dbReference>
<organism evidence="2 3">
    <name type="scientific">Rahnella sp. (strain Y9602)</name>
    <dbReference type="NCBI Taxonomy" id="2703885"/>
    <lineage>
        <taxon>Bacteria</taxon>
        <taxon>Pseudomonadati</taxon>
        <taxon>Pseudomonadota</taxon>
        <taxon>Gammaproteobacteria</taxon>
        <taxon>Enterobacterales</taxon>
        <taxon>Yersiniaceae</taxon>
        <taxon>Rahnella</taxon>
    </lineage>
</organism>
<name>A0ABW6CFP4_RAHSY</name>
<gene>
    <name evidence="2" type="ORF">ACFPK4_24150</name>
</gene>
<dbReference type="RefSeq" id="WP_379672263.1">
    <property type="nucleotide sequence ID" value="NZ_JBHUCJ010000098.1"/>
</dbReference>
<evidence type="ECO:0000259" key="1">
    <source>
        <dbReference type="Pfam" id="PF09994"/>
    </source>
</evidence>
<evidence type="ECO:0000313" key="2">
    <source>
        <dbReference type="EMBL" id="MFD3226638.1"/>
    </source>
</evidence>
<dbReference type="PANTHER" id="PTHR33840:SF1">
    <property type="entry name" value="TLE1 PHOSPHOLIPASE DOMAIN-CONTAINING PROTEIN"/>
    <property type="match status" value="1"/>
</dbReference>
<keyword evidence="3" id="KW-1185">Reference proteome</keyword>
<evidence type="ECO:0000313" key="3">
    <source>
        <dbReference type="Proteomes" id="UP001598201"/>
    </source>
</evidence>
<proteinExistence type="predicted"/>
<dbReference type="EMBL" id="JBHUCJ010000098">
    <property type="protein sequence ID" value="MFD3226638.1"/>
    <property type="molecule type" value="Genomic_DNA"/>
</dbReference>
<dbReference type="InterPro" id="IPR018712">
    <property type="entry name" value="Tle1-like_cat"/>
</dbReference>